<reference evidence="9" key="1">
    <citation type="submission" date="2020-10" db="EMBL/GenBank/DDBJ databases">
        <authorList>
            <person name="Gilroy R."/>
        </authorList>
    </citation>
    <scope>NUCLEOTIDE SEQUENCE</scope>
    <source>
        <strain evidence="9">CHK189-12415</strain>
    </source>
</reference>
<dbReference type="PANTHER" id="PTHR30349">
    <property type="entry name" value="PHAGE INTEGRASE-RELATED"/>
    <property type="match status" value="1"/>
</dbReference>
<dbReference type="Gene3D" id="1.10.150.130">
    <property type="match status" value="1"/>
</dbReference>
<proteinExistence type="inferred from homology"/>
<comment type="caution">
    <text evidence="9">The sequence shown here is derived from an EMBL/GenBank/DDBJ whole genome shotgun (WGS) entry which is preliminary data.</text>
</comment>
<dbReference type="GO" id="GO:0003677">
    <property type="term" value="F:DNA binding"/>
    <property type="evidence" value="ECO:0007669"/>
    <property type="project" value="UniProtKB-UniRule"/>
</dbReference>
<evidence type="ECO:0000256" key="1">
    <source>
        <dbReference type="ARBA" id="ARBA00008857"/>
    </source>
</evidence>
<dbReference type="Gene3D" id="1.10.260.40">
    <property type="entry name" value="lambda repressor-like DNA-binding domains"/>
    <property type="match status" value="1"/>
</dbReference>
<evidence type="ECO:0000256" key="4">
    <source>
        <dbReference type="PROSITE-ProRule" id="PRU01248"/>
    </source>
</evidence>
<dbReference type="CDD" id="cd01189">
    <property type="entry name" value="INT_ICEBs1_C_like"/>
    <property type="match status" value="1"/>
</dbReference>
<feature type="domain" description="Core-binding (CB)" evidence="8">
    <location>
        <begin position="278"/>
        <end position="367"/>
    </location>
</feature>
<dbReference type="PROSITE" id="PS51900">
    <property type="entry name" value="CB"/>
    <property type="match status" value="1"/>
</dbReference>
<dbReference type="InterPro" id="IPR010982">
    <property type="entry name" value="Lambda_DNA-bd_dom_sf"/>
</dbReference>
<dbReference type="CDD" id="cd00093">
    <property type="entry name" value="HTH_XRE"/>
    <property type="match status" value="1"/>
</dbReference>
<dbReference type="InterPro" id="IPR011010">
    <property type="entry name" value="DNA_brk_join_enz"/>
</dbReference>
<sequence>MKNQEGIVRRQIGERIHQRRRELGLSAEALARRLGVSKSTVGRYEQKGVSPERTGLLISLSEVLDTSFDWLVGGGPAEAGKSVTAYARELDEHIRRALTRIRRSGLEREQEELFVGTMGYFIDYFGVLAGHYGKAVRALDDLEKDAAVQAPLSRYRLGSDDLGGELYRREMLGPVERLKEMADCILHLYGDTAGQYYAALARAADGGRPFDPEKGKGSVRQKGRRWYYRFYMADGSGRMVQREFAGGETRLETEAMLRRAVSDYEHGGIPSSSVTLGKLLDLWVEEELRTSNKSNGTLSLYQGVINRIKQHPLSRRKLRSITPEDLQGYIDYLCASGKETPDGQEPLSVGYIRVYQAVLQSAFRYAVFPGKLLTYNPMQYVARRDKPAQPALFAGEDKKTETITREQFKALCDALEGHPVLLPVQIAYYTGLRLGEVCALTWEDVDFDGHMLTVRRSMRYNGATHRTELGTTKRAKIRSVAFGETLDKILRAAKAADGAAEEAGGERYRNYYKLFIDKGRSHYGLFTLEAGETPLEGYNLLDFVCKREDGSFTAPDLVEKTCRKLSREIPELRRFHFHMLRHTYTSNLLSSGASPKDVQELLGHSDVSTTMNVYAHSSEEAKLSSARLLDELDKEDGPESPKGEPEKKEEG</sequence>
<dbReference type="SMART" id="SM00530">
    <property type="entry name" value="HTH_XRE"/>
    <property type="match status" value="1"/>
</dbReference>
<dbReference type="Pfam" id="PF01381">
    <property type="entry name" value="HTH_3"/>
    <property type="match status" value="1"/>
</dbReference>
<feature type="domain" description="HTH cro/C1-type" evidence="6">
    <location>
        <begin position="16"/>
        <end position="71"/>
    </location>
</feature>
<dbReference type="InterPro" id="IPR013762">
    <property type="entry name" value="Integrase-like_cat_sf"/>
</dbReference>
<dbReference type="SUPFAM" id="SSF47413">
    <property type="entry name" value="lambda repressor-like DNA-binding domains"/>
    <property type="match status" value="1"/>
</dbReference>
<dbReference type="InterPro" id="IPR002104">
    <property type="entry name" value="Integrase_catalytic"/>
</dbReference>
<evidence type="ECO:0000259" key="6">
    <source>
        <dbReference type="PROSITE" id="PS50943"/>
    </source>
</evidence>
<evidence type="ECO:0000256" key="2">
    <source>
        <dbReference type="ARBA" id="ARBA00023125"/>
    </source>
</evidence>
<dbReference type="Gene3D" id="1.10.443.10">
    <property type="entry name" value="Intergrase catalytic core"/>
    <property type="match status" value="1"/>
</dbReference>
<evidence type="ECO:0000313" key="10">
    <source>
        <dbReference type="Proteomes" id="UP000824241"/>
    </source>
</evidence>
<feature type="region of interest" description="Disordered" evidence="5">
    <location>
        <begin position="618"/>
        <end position="651"/>
    </location>
</feature>
<dbReference type="PROSITE" id="PS51898">
    <property type="entry name" value="TYR_RECOMBINASE"/>
    <property type="match status" value="1"/>
</dbReference>
<evidence type="ECO:0000256" key="5">
    <source>
        <dbReference type="SAM" id="MobiDB-lite"/>
    </source>
</evidence>
<dbReference type="Pfam" id="PF00589">
    <property type="entry name" value="Phage_integrase"/>
    <property type="match status" value="1"/>
</dbReference>
<dbReference type="GO" id="GO:0006310">
    <property type="term" value="P:DNA recombination"/>
    <property type="evidence" value="ECO:0007669"/>
    <property type="project" value="UniProtKB-KW"/>
</dbReference>
<name>A0A9D1DYF7_9FIRM</name>
<evidence type="ECO:0000259" key="8">
    <source>
        <dbReference type="PROSITE" id="PS51900"/>
    </source>
</evidence>
<dbReference type="AlphaFoldDB" id="A0A9D1DYF7"/>
<evidence type="ECO:0000259" key="7">
    <source>
        <dbReference type="PROSITE" id="PS51898"/>
    </source>
</evidence>
<organism evidence="9 10">
    <name type="scientific">Candidatus Faecivivens stercoravium</name>
    <dbReference type="NCBI Taxonomy" id="2840803"/>
    <lineage>
        <taxon>Bacteria</taxon>
        <taxon>Bacillati</taxon>
        <taxon>Bacillota</taxon>
        <taxon>Clostridia</taxon>
        <taxon>Eubacteriales</taxon>
        <taxon>Oscillospiraceae</taxon>
        <taxon>Oscillospiraceae incertae sedis</taxon>
        <taxon>Candidatus Faecivivens</taxon>
    </lineage>
</organism>
<dbReference type="InterPro" id="IPR050090">
    <property type="entry name" value="Tyrosine_recombinase_XerCD"/>
</dbReference>
<evidence type="ECO:0000313" key="9">
    <source>
        <dbReference type="EMBL" id="HIR61331.1"/>
    </source>
</evidence>
<feature type="domain" description="Tyr recombinase" evidence="7">
    <location>
        <begin position="398"/>
        <end position="627"/>
    </location>
</feature>
<dbReference type="InterPro" id="IPR010998">
    <property type="entry name" value="Integrase_recombinase_N"/>
</dbReference>
<dbReference type="EMBL" id="DVHA01000228">
    <property type="protein sequence ID" value="HIR61331.1"/>
    <property type="molecule type" value="Genomic_DNA"/>
</dbReference>
<dbReference type="Proteomes" id="UP000824241">
    <property type="component" value="Unassembled WGS sequence"/>
</dbReference>
<protein>
    <submittedName>
        <fullName evidence="9">Tyrosine-type recombinase/integrase</fullName>
    </submittedName>
</protein>
<evidence type="ECO:0000256" key="3">
    <source>
        <dbReference type="ARBA" id="ARBA00023172"/>
    </source>
</evidence>
<dbReference type="GO" id="GO:0015074">
    <property type="term" value="P:DNA integration"/>
    <property type="evidence" value="ECO:0007669"/>
    <property type="project" value="InterPro"/>
</dbReference>
<reference evidence="9" key="2">
    <citation type="journal article" date="2021" name="PeerJ">
        <title>Extensive microbial diversity within the chicken gut microbiome revealed by metagenomics and culture.</title>
        <authorList>
            <person name="Gilroy R."/>
            <person name="Ravi A."/>
            <person name="Getino M."/>
            <person name="Pursley I."/>
            <person name="Horton D.L."/>
            <person name="Alikhan N.F."/>
            <person name="Baker D."/>
            <person name="Gharbi K."/>
            <person name="Hall N."/>
            <person name="Watson M."/>
            <person name="Adriaenssens E.M."/>
            <person name="Foster-Nyarko E."/>
            <person name="Jarju S."/>
            <person name="Secka A."/>
            <person name="Antonio M."/>
            <person name="Oren A."/>
            <person name="Chaudhuri R.R."/>
            <person name="La Ragione R."/>
            <person name="Hildebrand F."/>
            <person name="Pallen M.J."/>
        </authorList>
    </citation>
    <scope>NUCLEOTIDE SEQUENCE</scope>
    <source>
        <strain evidence="9">CHK189-12415</strain>
    </source>
</reference>
<dbReference type="SUPFAM" id="SSF56349">
    <property type="entry name" value="DNA breaking-rejoining enzymes"/>
    <property type="match status" value="1"/>
</dbReference>
<accession>A0A9D1DYF7</accession>
<dbReference type="InterPro" id="IPR001387">
    <property type="entry name" value="Cro/C1-type_HTH"/>
</dbReference>
<dbReference type="PANTHER" id="PTHR30349:SF64">
    <property type="entry name" value="PROPHAGE INTEGRASE INTD-RELATED"/>
    <property type="match status" value="1"/>
</dbReference>
<comment type="similarity">
    <text evidence="1">Belongs to the 'phage' integrase family.</text>
</comment>
<keyword evidence="3" id="KW-0233">DNA recombination</keyword>
<keyword evidence="2 4" id="KW-0238">DNA-binding</keyword>
<gene>
    <name evidence="9" type="ORF">IAB37_07150</name>
</gene>
<dbReference type="PROSITE" id="PS50943">
    <property type="entry name" value="HTH_CROC1"/>
    <property type="match status" value="1"/>
</dbReference>
<dbReference type="InterPro" id="IPR044068">
    <property type="entry name" value="CB"/>
</dbReference>